<evidence type="ECO:0000313" key="2">
    <source>
        <dbReference type="Proteomes" id="UP000663850"/>
    </source>
</evidence>
<reference evidence="1" key="1">
    <citation type="submission" date="2021-01" db="EMBL/GenBank/DDBJ databases">
        <authorList>
            <person name="Kaushik A."/>
        </authorList>
    </citation>
    <scope>NUCLEOTIDE SEQUENCE</scope>
    <source>
        <strain evidence="1">Type strain: AG8-Rh-89/</strain>
    </source>
</reference>
<proteinExistence type="predicted"/>
<accession>A0A8H3AJ23</accession>
<name>A0A8H3AJ23_9AGAM</name>
<dbReference type="AlphaFoldDB" id="A0A8H3AJ23"/>
<dbReference type="EMBL" id="CAJMWZ010000706">
    <property type="protein sequence ID" value="CAE6424275.1"/>
    <property type="molecule type" value="Genomic_DNA"/>
</dbReference>
<sequence>LLSLLEQFLSNSLLLWLEVMNLTQNISTTPEKVTTVRRWAMRHGATQELIDLMQDAWRFATTVVSSPVGQSTPHIYVSMLPFLPSHSPIRKHYYQRMHGMIDVEGTARNRKKTTRGMVISA</sequence>
<protein>
    <submittedName>
        <fullName evidence="1">Uncharacterized protein</fullName>
    </submittedName>
</protein>
<organism evidence="1 2">
    <name type="scientific">Rhizoctonia solani</name>
    <dbReference type="NCBI Taxonomy" id="456999"/>
    <lineage>
        <taxon>Eukaryota</taxon>
        <taxon>Fungi</taxon>
        <taxon>Dikarya</taxon>
        <taxon>Basidiomycota</taxon>
        <taxon>Agaricomycotina</taxon>
        <taxon>Agaricomycetes</taxon>
        <taxon>Cantharellales</taxon>
        <taxon>Ceratobasidiaceae</taxon>
        <taxon>Rhizoctonia</taxon>
    </lineage>
</organism>
<gene>
    <name evidence="1" type="ORF">RDB_LOCUS13305</name>
</gene>
<feature type="non-terminal residue" evidence="1">
    <location>
        <position position="1"/>
    </location>
</feature>
<comment type="caution">
    <text evidence="1">The sequence shown here is derived from an EMBL/GenBank/DDBJ whole genome shotgun (WGS) entry which is preliminary data.</text>
</comment>
<evidence type="ECO:0000313" key="1">
    <source>
        <dbReference type="EMBL" id="CAE6424275.1"/>
    </source>
</evidence>
<dbReference type="Proteomes" id="UP000663850">
    <property type="component" value="Unassembled WGS sequence"/>
</dbReference>